<keyword evidence="3" id="KW-1185">Reference proteome</keyword>
<evidence type="ECO:0000256" key="1">
    <source>
        <dbReference type="SAM" id="Phobius"/>
    </source>
</evidence>
<dbReference type="Proteomes" id="UP001589753">
    <property type="component" value="Unassembled WGS sequence"/>
</dbReference>
<keyword evidence="1" id="KW-0472">Membrane</keyword>
<reference evidence="2 3" key="1">
    <citation type="submission" date="2024-09" db="EMBL/GenBank/DDBJ databases">
        <authorList>
            <person name="Sun Q."/>
            <person name="Mori K."/>
        </authorList>
    </citation>
    <scope>NUCLEOTIDE SEQUENCE [LARGE SCALE GENOMIC DNA]</scope>
    <source>
        <strain evidence="2 3">JCM 9767</strain>
    </source>
</reference>
<sequence length="679" mass="74479">MSTDIIERSILASFHRLTSSERSMIELLSVYRTLDVDIIDHTARALGADQESARILRLPMIEARRGVGDDSVRLRPLLRQFLLKRLRDEDPVTYHRAHRLAAAYFHQPLEPLMLGRLGWYLQEIHHLAVSHPGRAFSRLADFSHSALMAGHPEAASRGAAEALQVDGAPEELKFLADVVRTVSEILASPAQVDERAIIRLDGILTASRPSSDLAALRIAQLARDLVTYYSVRLAPLPRMSTALAPAVLPGASQSGLSEVSTGLSLAEAVSHFPHSVMSRVHKVEFQESGAALHSIKTTLYTQRAGTVTYQPVDLFPAEAGDTLDSLDVRDANGWTVHSLKVIETQIYMASAVSSWLNEATGEESQGGSTSPALRQEISRSLASALQDREHETVGQLLQTAADQSDGNLRRRILSATQYLPLVAVLDANSGTSQKLQYEYEGPFQVKRLGFSGVSVSLELVLPTQVKNRLEIPRLDGLELAEFRMESEVPYTLAANSNRHNWPQSGTREVPNQFTVVFSRDNEGDAPYGRLARANPHLLYVVRKEDIVRVRQVNLVCIAACLLAIFVPYALNGAVWSNIFSWLTMILILVDAYYKNPKSDPGASNQELRATASRPIKSILGVNVLSAVVAASTTNAGASPTTLAISATGLGLCLLMTSFLHIVGRQRNRLIRYPVLEGRM</sequence>
<feature type="transmembrane region" description="Helical" evidence="1">
    <location>
        <begin position="642"/>
        <end position="662"/>
    </location>
</feature>
<evidence type="ECO:0000313" key="2">
    <source>
        <dbReference type="EMBL" id="MFB9347193.1"/>
    </source>
</evidence>
<proteinExistence type="predicted"/>
<comment type="caution">
    <text evidence="2">The sequence shown here is derived from an EMBL/GenBank/DDBJ whole genome shotgun (WGS) entry which is preliminary data.</text>
</comment>
<keyword evidence="1" id="KW-0812">Transmembrane</keyword>
<dbReference type="EMBL" id="JBHMDI010000011">
    <property type="protein sequence ID" value="MFB9347193.1"/>
    <property type="molecule type" value="Genomic_DNA"/>
</dbReference>
<name>A0ABV5L4V2_9ACTN</name>
<dbReference type="RefSeq" id="WP_380954828.1">
    <property type="nucleotide sequence ID" value="NZ_JBHMDI010000011.1"/>
</dbReference>
<evidence type="ECO:0000313" key="3">
    <source>
        <dbReference type="Proteomes" id="UP001589753"/>
    </source>
</evidence>
<accession>A0ABV5L4V2</accession>
<gene>
    <name evidence="2" type="ORF">ACFFUA_06925</name>
</gene>
<organism evidence="2 3">
    <name type="scientific">Streptomyces heliomycini</name>
    <dbReference type="NCBI Taxonomy" id="284032"/>
    <lineage>
        <taxon>Bacteria</taxon>
        <taxon>Bacillati</taxon>
        <taxon>Actinomycetota</taxon>
        <taxon>Actinomycetes</taxon>
        <taxon>Kitasatosporales</taxon>
        <taxon>Streptomycetaceae</taxon>
        <taxon>Streptomyces</taxon>
    </lineage>
</organism>
<feature type="transmembrane region" description="Helical" evidence="1">
    <location>
        <begin position="552"/>
        <end position="570"/>
    </location>
</feature>
<keyword evidence="1" id="KW-1133">Transmembrane helix</keyword>
<protein>
    <submittedName>
        <fullName evidence="2">Uncharacterized protein</fullName>
    </submittedName>
</protein>